<dbReference type="EMBL" id="KQ030536">
    <property type="protein sequence ID" value="KJZ73287.1"/>
    <property type="molecule type" value="Genomic_DNA"/>
</dbReference>
<accession>A0A0F7ZYY6</accession>
<dbReference type="PROSITE" id="PS50181">
    <property type="entry name" value="FBOX"/>
    <property type="match status" value="1"/>
</dbReference>
<gene>
    <name evidence="2" type="ORF">HIM_07291</name>
</gene>
<keyword evidence="3" id="KW-1185">Reference proteome</keyword>
<dbReference type="InterPro" id="IPR001810">
    <property type="entry name" value="F-box_dom"/>
</dbReference>
<protein>
    <recommendedName>
        <fullName evidence="1">F-box domain-containing protein</fullName>
    </recommendedName>
</protein>
<sequence>MHRIKKILGSLRRSDGRKRTKPRLPSAHLADRRDIWLGIDKNYGASHRSDNQRESDQACHPNQNSLLATLPVELLLCITDELDRPSQLVLSITCRDLRAVLKPRVVTFSQLDNLEKHQICTTIARITPIHFASAITHKMGRACLVNPRPTSVRQLPSDWCSLGWRICPMILANSKTRIAIGVDDCQLALKIMRLYGGLDGLSDSDDCRYALKIMKWYGQGVGPTEPQQRLRRFLNLPSTQVARFQGELFVNHQAQLRIVEKQLFMYNEWRITEAAETTCSGPGVHGHIYICPHQEYKHNAWFRPPEDVPGSGALGRAMSTLSLQQGASGTLRCDFCATDFEISGSSHGSRIRSWTFLGEEDEKVLPRWIRMFMDVNTSHHKQGEIRQRFESANGQTS</sequence>
<feature type="domain" description="F-box" evidence="1">
    <location>
        <begin position="64"/>
        <end position="111"/>
    </location>
</feature>
<name>A0A0F7ZYY6_9HYPO</name>
<evidence type="ECO:0000313" key="2">
    <source>
        <dbReference type="EMBL" id="KJZ73287.1"/>
    </source>
</evidence>
<organism evidence="2 3">
    <name type="scientific">Hirsutella minnesotensis 3608</name>
    <dbReference type="NCBI Taxonomy" id="1043627"/>
    <lineage>
        <taxon>Eukaryota</taxon>
        <taxon>Fungi</taxon>
        <taxon>Dikarya</taxon>
        <taxon>Ascomycota</taxon>
        <taxon>Pezizomycotina</taxon>
        <taxon>Sordariomycetes</taxon>
        <taxon>Hypocreomycetidae</taxon>
        <taxon>Hypocreales</taxon>
        <taxon>Ophiocordycipitaceae</taxon>
        <taxon>Hirsutella</taxon>
    </lineage>
</organism>
<dbReference type="AlphaFoldDB" id="A0A0F7ZYY6"/>
<proteinExistence type="predicted"/>
<dbReference type="OrthoDB" id="3766406at2759"/>
<dbReference type="Proteomes" id="UP000054481">
    <property type="component" value="Unassembled WGS sequence"/>
</dbReference>
<evidence type="ECO:0000313" key="3">
    <source>
        <dbReference type="Proteomes" id="UP000054481"/>
    </source>
</evidence>
<evidence type="ECO:0000259" key="1">
    <source>
        <dbReference type="PROSITE" id="PS50181"/>
    </source>
</evidence>
<reference evidence="2 3" key="1">
    <citation type="journal article" date="2014" name="Genome Biol. Evol.">
        <title>Comparative genomics and transcriptomics analyses reveal divergent lifestyle features of nematode endoparasitic fungus Hirsutella minnesotensis.</title>
        <authorList>
            <person name="Lai Y."/>
            <person name="Liu K."/>
            <person name="Zhang X."/>
            <person name="Zhang X."/>
            <person name="Li K."/>
            <person name="Wang N."/>
            <person name="Shu C."/>
            <person name="Wu Y."/>
            <person name="Wang C."/>
            <person name="Bushley K.E."/>
            <person name="Xiang M."/>
            <person name="Liu X."/>
        </authorList>
    </citation>
    <scope>NUCLEOTIDE SEQUENCE [LARGE SCALE GENOMIC DNA]</scope>
    <source>
        <strain evidence="2 3">3608</strain>
    </source>
</reference>